<reference evidence="2" key="3">
    <citation type="submission" date="2025-09" db="UniProtKB">
        <authorList>
            <consortium name="Ensembl"/>
        </authorList>
    </citation>
    <scope>IDENTIFICATION</scope>
</reference>
<accession>A0A7N5P5K9</accession>
<proteinExistence type="predicted"/>
<reference evidence="2 3" key="1">
    <citation type="journal article" date="2010" name="Nature">
        <title>The sequence and de novo assembly of the giant panda genome.</title>
        <authorList>
            <person name="Li R."/>
            <person name="Fan W."/>
            <person name="Tian G."/>
            <person name="Zhu H."/>
            <person name="He L."/>
            <person name="Cai J."/>
            <person name="Huang Q."/>
            <person name="Cai Q."/>
            <person name="Li B."/>
            <person name="Bai Y."/>
            <person name="Zhang Z."/>
            <person name="Zhang Y."/>
            <person name="Wang W."/>
            <person name="Li J."/>
            <person name="Wei F."/>
            <person name="Li H."/>
            <person name="Jian M."/>
            <person name="Li J."/>
            <person name="Zhang Z."/>
            <person name="Nielsen R."/>
            <person name="Li D."/>
            <person name="Gu W."/>
            <person name="Yang Z."/>
            <person name="Xuan Z."/>
            <person name="Ryder O.A."/>
            <person name="Leung F.C."/>
            <person name="Zhou Y."/>
            <person name="Cao J."/>
            <person name="Sun X."/>
            <person name="Fu Y."/>
            <person name="Fang X."/>
            <person name="Guo X."/>
            <person name="Wang B."/>
            <person name="Hou R."/>
            <person name="Shen F."/>
            <person name="Mu B."/>
            <person name="Ni P."/>
            <person name="Lin R."/>
            <person name="Qian W."/>
            <person name="Wang G."/>
            <person name="Yu C."/>
            <person name="Nie W."/>
            <person name="Wang J."/>
            <person name="Wu Z."/>
            <person name="Liang H."/>
            <person name="Min J."/>
            <person name="Wu Q."/>
            <person name="Cheng S."/>
            <person name="Ruan J."/>
            <person name="Wang M."/>
            <person name="Shi Z."/>
            <person name="Wen M."/>
            <person name="Liu B."/>
            <person name="Ren X."/>
            <person name="Zheng H."/>
            <person name="Dong D."/>
            <person name="Cook K."/>
            <person name="Shan G."/>
            <person name="Zhang H."/>
            <person name="Kosiol C."/>
            <person name="Xie X."/>
            <person name="Lu Z."/>
            <person name="Zheng H."/>
            <person name="Li Y."/>
            <person name="Steiner C.C."/>
            <person name="Lam T.T."/>
            <person name="Lin S."/>
            <person name="Zhang Q."/>
            <person name="Li G."/>
            <person name="Tian J."/>
            <person name="Gong T."/>
            <person name="Liu H."/>
            <person name="Zhang D."/>
            <person name="Fang L."/>
            <person name="Ye C."/>
            <person name="Zhang J."/>
            <person name="Hu W."/>
            <person name="Xu A."/>
            <person name="Ren Y."/>
            <person name="Zhang G."/>
            <person name="Bruford M.W."/>
            <person name="Li Q."/>
            <person name="Ma L."/>
            <person name="Guo Y."/>
            <person name="An N."/>
            <person name="Hu Y."/>
            <person name="Zheng Y."/>
            <person name="Shi Y."/>
            <person name="Li Z."/>
            <person name="Liu Q."/>
            <person name="Chen Y."/>
            <person name="Zhao J."/>
            <person name="Qu N."/>
            <person name="Zhao S."/>
            <person name="Tian F."/>
            <person name="Wang X."/>
            <person name="Wang H."/>
            <person name="Xu L."/>
            <person name="Liu X."/>
            <person name="Vinar T."/>
            <person name="Wang Y."/>
            <person name="Lam T.W."/>
            <person name="Yiu S.M."/>
            <person name="Liu S."/>
            <person name="Zhang H."/>
            <person name="Li D."/>
            <person name="Huang Y."/>
            <person name="Wang X."/>
            <person name="Yang G."/>
            <person name="Jiang Z."/>
            <person name="Wang J."/>
            <person name="Qin N."/>
            <person name="Li L."/>
            <person name="Li J."/>
            <person name="Bolund L."/>
            <person name="Kristiansen K."/>
            <person name="Wong G.K."/>
            <person name="Olson M."/>
            <person name="Zhang X."/>
            <person name="Li S."/>
            <person name="Yang H."/>
            <person name="Wang J."/>
            <person name="Wang J."/>
        </authorList>
    </citation>
    <scope>NUCLEOTIDE SEQUENCE [LARGE SCALE GENOMIC DNA]</scope>
</reference>
<dbReference type="InParanoid" id="A0A7N5P5K9"/>
<organism evidence="2 3">
    <name type="scientific">Ailuropoda melanoleuca</name>
    <name type="common">Giant panda</name>
    <dbReference type="NCBI Taxonomy" id="9646"/>
    <lineage>
        <taxon>Eukaryota</taxon>
        <taxon>Metazoa</taxon>
        <taxon>Chordata</taxon>
        <taxon>Craniata</taxon>
        <taxon>Vertebrata</taxon>
        <taxon>Euteleostomi</taxon>
        <taxon>Mammalia</taxon>
        <taxon>Eutheria</taxon>
        <taxon>Laurasiatheria</taxon>
        <taxon>Carnivora</taxon>
        <taxon>Caniformia</taxon>
        <taxon>Ursidae</taxon>
        <taxon>Ailuropoda</taxon>
    </lineage>
</organism>
<name>A0A7N5P5K9_AILME</name>
<keyword evidence="3" id="KW-1185">Reference proteome</keyword>
<reference evidence="2" key="2">
    <citation type="submission" date="2025-08" db="UniProtKB">
        <authorList>
            <consortium name="Ensembl"/>
        </authorList>
    </citation>
    <scope>IDENTIFICATION</scope>
</reference>
<protein>
    <submittedName>
        <fullName evidence="2">Uncharacterized protein</fullName>
    </submittedName>
</protein>
<dbReference type="AlphaFoldDB" id="A0A7N5P5K9"/>
<feature type="compositionally biased region" description="Acidic residues" evidence="1">
    <location>
        <begin position="121"/>
        <end position="131"/>
    </location>
</feature>
<dbReference type="Ensembl" id="ENSAMET00000013872.2">
    <property type="protein sequence ID" value="ENSAMEP00000031645.1"/>
    <property type="gene ID" value="ENSAMEG00000012656.2"/>
</dbReference>
<dbReference type="Proteomes" id="UP000008912">
    <property type="component" value="Unassembled WGS sequence"/>
</dbReference>
<feature type="region of interest" description="Disordered" evidence="1">
    <location>
        <begin position="69"/>
        <end position="149"/>
    </location>
</feature>
<feature type="compositionally biased region" description="Basic and acidic residues" evidence="1">
    <location>
        <begin position="74"/>
        <end position="84"/>
    </location>
</feature>
<evidence type="ECO:0000313" key="2">
    <source>
        <dbReference type="Ensembl" id="ENSAMEP00000031645.1"/>
    </source>
</evidence>
<evidence type="ECO:0000313" key="3">
    <source>
        <dbReference type="Proteomes" id="UP000008912"/>
    </source>
</evidence>
<sequence>MKRLGRWQRLYLSSSPGCSSSSWRHCEEGLPGYPVLKHQTMTTSHPKQSTQGPQQLDFLKDLVASVPDMQGDWEDNHMERDKGPHRGWKPGSRGWKNGRMGSKGKEKKLSGMDLEQKMSLEDTEADREEETPQLPPQASHPLPTLSPLTPLLSFTLSLPLPPAPPFPSPLST</sequence>
<evidence type="ECO:0000256" key="1">
    <source>
        <dbReference type="SAM" id="MobiDB-lite"/>
    </source>
</evidence>
<dbReference type="GeneTree" id="ENSGT00940000171446"/>
<feature type="compositionally biased region" description="Basic and acidic residues" evidence="1">
    <location>
        <begin position="103"/>
        <end position="120"/>
    </location>
</feature>